<keyword evidence="3" id="KW-1185">Reference proteome</keyword>
<feature type="domain" description="M23ase beta-sheet core" evidence="1">
    <location>
        <begin position="120"/>
        <end position="220"/>
    </location>
</feature>
<evidence type="ECO:0000259" key="1">
    <source>
        <dbReference type="Pfam" id="PF01551"/>
    </source>
</evidence>
<name>A0ABQ6JPY6_9MICO</name>
<dbReference type="CDD" id="cd12797">
    <property type="entry name" value="M23_peptidase"/>
    <property type="match status" value="1"/>
</dbReference>
<dbReference type="Proteomes" id="UP001157069">
    <property type="component" value="Unassembled WGS sequence"/>
</dbReference>
<sequence>MLSFGALTAAGALVVGMSLPVNVLGGYDLAAADVADLAPSVPIEGQEVDIANTDASALSAQRDTFEVKSWAQVLRDKYSRGNFAYSVFWTGPVRWPFPYEVPITDGFGARPAPCGGCSTFHYAIDLVPGAGTPIYSIADGVVIDHVDGFGSWGNYVRIQHTIDGRQVISSYAHMQTGSSPLAIGDRIAVGDFVGLVGATGQVTAPHLHLEIEDNGVRVDPFIWLTQNTSR</sequence>
<dbReference type="PANTHER" id="PTHR21666">
    <property type="entry name" value="PEPTIDASE-RELATED"/>
    <property type="match status" value="1"/>
</dbReference>
<evidence type="ECO:0000313" key="3">
    <source>
        <dbReference type="Proteomes" id="UP001157069"/>
    </source>
</evidence>
<dbReference type="Gene3D" id="2.70.70.10">
    <property type="entry name" value="Glucose Permease (Domain IIA)"/>
    <property type="match status" value="1"/>
</dbReference>
<dbReference type="PANTHER" id="PTHR21666:SF270">
    <property type="entry name" value="MUREIN HYDROLASE ACTIVATOR ENVC"/>
    <property type="match status" value="1"/>
</dbReference>
<dbReference type="InterPro" id="IPR050570">
    <property type="entry name" value="Cell_wall_metabolism_enzyme"/>
</dbReference>
<proteinExistence type="predicted"/>
<protein>
    <recommendedName>
        <fullName evidence="1">M23ase beta-sheet core domain-containing protein</fullName>
    </recommendedName>
</protein>
<dbReference type="EMBL" id="BSVA01000001">
    <property type="protein sequence ID" value="GMA90341.1"/>
    <property type="molecule type" value="Genomic_DNA"/>
</dbReference>
<accession>A0ABQ6JPY6</accession>
<gene>
    <name evidence="2" type="ORF">GCM10025869_08700</name>
</gene>
<dbReference type="Pfam" id="PF01551">
    <property type="entry name" value="Peptidase_M23"/>
    <property type="match status" value="1"/>
</dbReference>
<dbReference type="InterPro" id="IPR011055">
    <property type="entry name" value="Dup_hybrid_motif"/>
</dbReference>
<comment type="caution">
    <text evidence="2">The sequence shown here is derived from an EMBL/GenBank/DDBJ whole genome shotgun (WGS) entry which is preliminary data.</text>
</comment>
<dbReference type="InterPro" id="IPR016047">
    <property type="entry name" value="M23ase_b-sheet_dom"/>
</dbReference>
<reference evidence="3" key="1">
    <citation type="journal article" date="2019" name="Int. J. Syst. Evol. Microbiol.">
        <title>The Global Catalogue of Microorganisms (GCM) 10K type strain sequencing project: providing services to taxonomists for standard genome sequencing and annotation.</title>
        <authorList>
            <consortium name="The Broad Institute Genomics Platform"/>
            <consortium name="The Broad Institute Genome Sequencing Center for Infectious Disease"/>
            <person name="Wu L."/>
            <person name="Ma J."/>
        </authorList>
    </citation>
    <scope>NUCLEOTIDE SEQUENCE [LARGE SCALE GENOMIC DNA]</scope>
    <source>
        <strain evidence="3">NBRC 108755</strain>
    </source>
</reference>
<evidence type="ECO:0000313" key="2">
    <source>
        <dbReference type="EMBL" id="GMA90341.1"/>
    </source>
</evidence>
<dbReference type="SUPFAM" id="SSF51261">
    <property type="entry name" value="Duplicated hybrid motif"/>
    <property type="match status" value="1"/>
</dbReference>
<organism evidence="2 3">
    <name type="scientific">Homoserinibacter gongjuensis</name>
    <dbReference type="NCBI Taxonomy" id="1162968"/>
    <lineage>
        <taxon>Bacteria</taxon>
        <taxon>Bacillati</taxon>
        <taxon>Actinomycetota</taxon>
        <taxon>Actinomycetes</taxon>
        <taxon>Micrococcales</taxon>
        <taxon>Microbacteriaceae</taxon>
        <taxon>Homoserinibacter</taxon>
    </lineage>
</organism>